<comment type="caution">
    <text evidence="12">The sequence shown here is derived from an EMBL/GenBank/DDBJ whole genome shotgun (WGS) entry which is preliminary data.</text>
</comment>
<dbReference type="Pfam" id="PF01447">
    <property type="entry name" value="Peptidase_M4"/>
    <property type="match status" value="1"/>
</dbReference>
<evidence type="ECO:0000313" key="12">
    <source>
        <dbReference type="EMBL" id="MEK8032728.1"/>
    </source>
</evidence>
<evidence type="ECO:0000256" key="5">
    <source>
        <dbReference type="ARBA" id="ARBA00022801"/>
    </source>
</evidence>
<evidence type="ECO:0000256" key="2">
    <source>
        <dbReference type="ARBA" id="ARBA00022670"/>
    </source>
</evidence>
<dbReference type="EMBL" id="JBBUTG010000011">
    <property type="protein sequence ID" value="MEK8032728.1"/>
    <property type="molecule type" value="Genomic_DNA"/>
</dbReference>
<comment type="subcellular location">
    <subcellularLocation>
        <location evidence="8">Secreted</location>
    </subcellularLocation>
</comment>
<dbReference type="InterPro" id="IPR011096">
    <property type="entry name" value="FTP_domain"/>
</dbReference>
<dbReference type="Gene3D" id="1.10.390.10">
    <property type="entry name" value="Neutral Protease Domain 2"/>
    <property type="match status" value="1"/>
</dbReference>
<dbReference type="InterPro" id="IPR023612">
    <property type="entry name" value="Peptidase_M4"/>
</dbReference>
<evidence type="ECO:0000256" key="4">
    <source>
        <dbReference type="ARBA" id="ARBA00022729"/>
    </source>
</evidence>
<organism evidence="12 13">
    <name type="scientific">Ideonella lacteola</name>
    <dbReference type="NCBI Taxonomy" id="2984193"/>
    <lineage>
        <taxon>Bacteria</taxon>
        <taxon>Pseudomonadati</taxon>
        <taxon>Pseudomonadota</taxon>
        <taxon>Betaproteobacteria</taxon>
        <taxon>Burkholderiales</taxon>
        <taxon>Sphaerotilaceae</taxon>
        <taxon>Ideonella</taxon>
    </lineage>
</organism>
<evidence type="ECO:0000313" key="13">
    <source>
        <dbReference type="Proteomes" id="UP001371218"/>
    </source>
</evidence>
<evidence type="ECO:0000256" key="1">
    <source>
        <dbReference type="ARBA" id="ARBA00009388"/>
    </source>
</evidence>
<dbReference type="InterPro" id="IPR001570">
    <property type="entry name" value="Peptidase_M4_C_domain"/>
</dbReference>
<evidence type="ECO:0000256" key="3">
    <source>
        <dbReference type="ARBA" id="ARBA00022723"/>
    </source>
</evidence>
<dbReference type="CDD" id="cd09597">
    <property type="entry name" value="M4_TLP"/>
    <property type="match status" value="1"/>
</dbReference>
<keyword evidence="7 8" id="KW-0482">Metalloprotease</keyword>
<feature type="domain" description="FTP" evidence="11">
    <location>
        <begin position="54"/>
        <end position="100"/>
    </location>
</feature>
<comment type="function">
    <text evidence="8">Extracellular zinc metalloprotease.</text>
</comment>
<feature type="signal peptide" evidence="8">
    <location>
        <begin position="1"/>
        <end position="27"/>
    </location>
</feature>
<dbReference type="Pfam" id="PF02868">
    <property type="entry name" value="Peptidase_M4_C"/>
    <property type="match status" value="1"/>
</dbReference>
<dbReference type="InterPro" id="IPR027268">
    <property type="entry name" value="Peptidase_M4/M1_CTD_sf"/>
</dbReference>
<evidence type="ECO:0000259" key="9">
    <source>
        <dbReference type="Pfam" id="PF01447"/>
    </source>
</evidence>
<dbReference type="Gene3D" id="3.10.450.490">
    <property type="match status" value="1"/>
</dbReference>
<feature type="chain" id="PRO_5044997817" description="Neutral metalloproteinase" evidence="8">
    <location>
        <begin position="28"/>
        <end position="527"/>
    </location>
</feature>
<keyword evidence="13" id="KW-1185">Reference proteome</keyword>
<proteinExistence type="inferred from homology"/>
<evidence type="ECO:0000259" key="11">
    <source>
        <dbReference type="Pfam" id="PF07504"/>
    </source>
</evidence>
<gene>
    <name evidence="12" type="ORF">AACH06_18055</name>
</gene>
<dbReference type="InterPro" id="IPR013856">
    <property type="entry name" value="Peptidase_M4_domain"/>
</dbReference>
<keyword evidence="3" id="KW-0479">Metal-binding</keyword>
<comment type="similarity">
    <text evidence="1 8">Belongs to the peptidase M4 family.</text>
</comment>
<keyword evidence="8" id="KW-0964">Secreted</keyword>
<dbReference type="PANTHER" id="PTHR33794">
    <property type="entry name" value="BACILLOLYSIN"/>
    <property type="match status" value="1"/>
</dbReference>
<name>A0ABU9BW89_9BURK</name>
<feature type="domain" description="Peptidase M4" evidence="9">
    <location>
        <begin position="194"/>
        <end position="344"/>
    </location>
</feature>
<dbReference type="InterPro" id="IPR050728">
    <property type="entry name" value="Zinc_Metalloprotease_M4"/>
</dbReference>
<dbReference type="PANTHER" id="PTHR33794:SF1">
    <property type="entry name" value="BACILLOLYSIN"/>
    <property type="match status" value="1"/>
</dbReference>
<dbReference type="PRINTS" id="PR00730">
    <property type="entry name" value="THERMOLYSIN"/>
</dbReference>
<keyword evidence="6 8" id="KW-0862">Zinc</keyword>
<dbReference type="Gene3D" id="3.10.170.10">
    <property type="match status" value="1"/>
</dbReference>
<dbReference type="Pfam" id="PF07504">
    <property type="entry name" value="FTP"/>
    <property type="match status" value="1"/>
</dbReference>
<feature type="domain" description="Peptidase M4 C-terminal" evidence="10">
    <location>
        <begin position="347"/>
        <end position="526"/>
    </location>
</feature>
<keyword evidence="5 8" id="KW-0378">Hydrolase</keyword>
<comment type="cofactor">
    <cofactor evidence="8">
        <name>Zn(2+)</name>
        <dbReference type="ChEBI" id="CHEBI:29105"/>
    </cofactor>
</comment>
<accession>A0ABU9BW89</accession>
<dbReference type="Gene3D" id="3.10.450.40">
    <property type="match status" value="1"/>
</dbReference>
<reference evidence="12 13" key="1">
    <citation type="submission" date="2024-04" db="EMBL/GenBank/DDBJ databases">
        <title>Novel species of the genus Ideonella isolated from streams.</title>
        <authorList>
            <person name="Lu H."/>
        </authorList>
    </citation>
    <scope>NUCLEOTIDE SEQUENCE [LARGE SCALE GENOMIC DNA]</scope>
    <source>
        <strain evidence="12 13">DXS29W</strain>
    </source>
</reference>
<evidence type="ECO:0000256" key="8">
    <source>
        <dbReference type="RuleBase" id="RU366073"/>
    </source>
</evidence>
<dbReference type="RefSeq" id="WP_341427143.1">
    <property type="nucleotide sequence ID" value="NZ_JBBUTG010000011.1"/>
</dbReference>
<keyword evidence="4 8" id="KW-0732">Signal</keyword>
<sequence length="527" mass="55258">MNSNPIRRVALACAALFSVAIAPMAQAGVAEHPGAVARALSHLQQDAREAAGHGFEARDAIVDADGTEHVRFARRFQGLRVIGGDVVVHSGANGALRGLSRTLAHAPALSIQPKLKAADAEVQGLGAARVATGATVTSELVVYARGKKPALAWDVLYVGQGHDGVPTEKHVIVHAHTGQVLDSYDDIMHAAAVGTGNSLFLGSINVDTDSQDAGGFALRDTTRGNHAVFDLKGKFSGAGTLFTDADNTWGDGTKNDRATVAVDAAAGHAFTWDYYLNVHGRRGIADDGKGATSKVHQSLFGLPWVNASWSDSCFCMSYGDGDASNWPLVAVDVAGHEMSHGVTSRTANLTYSGESGGLNESTSDIFGSMVEFYAKNPAETPDYLIGERLSRTGAGPLRTMVQPSIDGVSADCWYDGVGSLDVHYSSGVGNHFFFMLAEGSQSATFGASKTCQEGDTRVATGSAVVKGVGRAKAEKIWYRALSVYMTSNTDYHGARDATLKAAADLYGGVGSKVYKKVDAAWAAVNVK</sequence>
<evidence type="ECO:0000256" key="7">
    <source>
        <dbReference type="ARBA" id="ARBA00023049"/>
    </source>
</evidence>
<keyword evidence="2 8" id="KW-0645">Protease</keyword>
<dbReference type="EC" id="3.4.24.-" evidence="8"/>
<evidence type="ECO:0000259" key="10">
    <source>
        <dbReference type="Pfam" id="PF02868"/>
    </source>
</evidence>
<evidence type="ECO:0000256" key="6">
    <source>
        <dbReference type="ARBA" id="ARBA00022833"/>
    </source>
</evidence>
<dbReference type="Proteomes" id="UP001371218">
    <property type="component" value="Unassembled WGS sequence"/>
</dbReference>
<dbReference type="SUPFAM" id="SSF55486">
    <property type="entry name" value="Metalloproteases ('zincins'), catalytic domain"/>
    <property type="match status" value="1"/>
</dbReference>
<protein>
    <recommendedName>
        <fullName evidence="8">Neutral metalloproteinase</fullName>
        <ecNumber evidence="8">3.4.24.-</ecNumber>
    </recommendedName>
</protein>